<dbReference type="RefSeq" id="WP_106833364.1">
    <property type="nucleotide sequence ID" value="NZ_JARMEW010000015.1"/>
</dbReference>
<dbReference type="PROSITE" id="PS51186">
    <property type="entry name" value="GNAT"/>
    <property type="match status" value="1"/>
</dbReference>
<keyword evidence="4" id="KW-1185">Reference proteome</keyword>
<dbReference type="Pfam" id="PF13523">
    <property type="entry name" value="Acetyltransf_8"/>
    <property type="match status" value="1"/>
</dbReference>
<gene>
    <name evidence="3" type="ORF">C7R92_04270</name>
</gene>
<dbReference type="InterPro" id="IPR016181">
    <property type="entry name" value="Acyl_CoA_acyltransferase"/>
</dbReference>
<reference evidence="3 4" key="1">
    <citation type="submission" date="2018-03" db="EMBL/GenBank/DDBJ databases">
        <title>Brevisbacillus phylogenomics.</title>
        <authorList>
            <person name="Dunlap C."/>
        </authorList>
    </citation>
    <scope>NUCLEOTIDE SEQUENCE [LARGE SCALE GENOMIC DNA]</scope>
    <source>
        <strain evidence="3 4">NRRL B-41110</strain>
    </source>
</reference>
<dbReference type="Proteomes" id="UP000241645">
    <property type="component" value="Unassembled WGS sequence"/>
</dbReference>
<dbReference type="EMBL" id="PXZO01000003">
    <property type="protein sequence ID" value="PSK14211.1"/>
    <property type="molecule type" value="Genomic_DNA"/>
</dbReference>
<evidence type="ECO:0000256" key="1">
    <source>
        <dbReference type="ARBA" id="ARBA00023251"/>
    </source>
</evidence>
<sequence>MIHAGDLKIRALSPDDAVHLVKWLSDERVLAYYEGRDRPHDESLVQQSFFPEDDGKTRCLILYTDKPIGYAQFYPLDTPEKQLYGYVKDVVVYGMDQFIGEPAYWNSGIGTQLVTAILHYLHKEKRVQKVAIDPQAWNERALRCYEKCGFRKVKKLPLHEWHEGSMRDCWLMEWTSPADKTRD</sequence>
<evidence type="ECO:0000313" key="3">
    <source>
        <dbReference type="EMBL" id="PSK14211.1"/>
    </source>
</evidence>
<evidence type="ECO:0000259" key="2">
    <source>
        <dbReference type="PROSITE" id="PS51186"/>
    </source>
</evidence>
<dbReference type="GeneID" id="95749360"/>
<feature type="domain" description="N-acetyltransferase" evidence="2">
    <location>
        <begin position="7"/>
        <end position="177"/>
    </location>
</feature>
<comment type="caution">
    <text evidence="3">The sequence shown here is derived from an EMBL/GenBank/DDBJ whole genome shotgun (WGS) entry which is preliminary data.</text>
</comment>
<accession>A0ABX5FVQ8</accession>
<name>A0ABX5FVQ8_9BACL</name>
<proteinExistence type="predicted"/>
<keyword evidence="1" id="KW-0046">Antibiotic resistance</keyword>
<dbReference type="PANTHER" id="PTHR31438:SF1">
    <property type="entry name" value="LYSINE N-ACYLTRANSFERASE C17G9.06C-RELATED"/>
    <property type="match status" value="1"/>
</dbReference>
<dbReference type="SUPFAM" id="SSF55729">
    <property type="entry name" value="Acyl-CoA N-acyltransferases (Nat)"/>
    <property type="match status" value="1"/>
</dbReference>
<dbReference type="Gene3D" id="3.40.630.30">
    <property type="match status" value="1"/>
</dbReference>
<evidence type="ECO:0000313" key="4">
    <source>
        <dbReference type="Proteomes" id="UP000241645"/>
    </source>
</evidence>
<protein>
    <submittedName>
        <fullName evidence="3">GNAT family N-acetyltransferase</fullName>
    </submittedName>
</protein>
<organism evidence="3 4">
    <name type="scientific">Brevibacillus porteri</name>
    <dbReference type="NCBI Taxonomy" id="2126350"/>
    <lineage>
        <taxon>Bacteria</taxon>
        <taxon>Bacillati</taxon>
        <taxon>Bacillota</taxon>
        <taxon>Bacilli</taxon>
        <taxon>Bacillales</taxon>
        <taxon>Paenibacillaceae</taxon>
        <taxon>Brevibacillus</taxon>
    </lineage>
</organism>
<dbReference type="PANTHER" id="PTHR31438">
    <property type="entry name" value="LYSINE N-ACYLTRANSFERASE C17G9.06C-RELATED"/>
    <property type="match status" value="1"/>
</dbReference>
<dbReference type="CDD" id="cd04301">
    <property type="entry name" value="NAT_SF"/>
    <property type="match status" value="1"/>
</dbReference>
<dbReference type="InterPro" id="IPR000182">
    <property type="entry name" value="GNAT_dom"/>
</dbReference>